<dbReference type="Proteomes" id="UP001515480">
    <property type="component" value="Unassembled WGS sequence"/>
</dbReference>
<dbReference type="AlphaFoldDB" id="A0AB34JMQ8"/>
<accession>A0AB34JMQ8</accession>
<dbReference type="Gene3D" id="3.60.21.10">
    <property type="match status" value="1"/>
</dbReference>
<keyword evidence="3" id="KW-1185">Reference proteome</keyword>
<dbReference type="InterPro" id="IPR004843">
    <property type="entry name" value="Calcineurin-like_PHP"/>
</dbReference>
<feature type="domain" description="Calcineurin-like phosphoesterase" evidence="1">
    <location>
        <begin position="114"/>
        <end position="277"/>
    </location>
</feature>
<protein>
    <recommendedName>
        <fullName evidence="1">Calcineurin-like phosphoesterase domain-containing protein</fullName>
    </recommendedName>
</protein>
<dbReference type="EMBL" id="JBGBPQ010000006">
    <property type="protein sequence ID" value="KAL1522656.1"/>
    <property type="molecule type" value="Genomic_DNA"/>
</dbReference>
<name>A0AB34JMQ8_PRYPA</name>
<sequence length="321" mass="34872">MRARRDDLVDAGLSLLAAPLTLPLAAVYAAVITILRASLQRQEAEHASHVLRRFFETGPWGSCFDCLTWLPWTRLLSSTAGFCLYLTASERDEPPAPVPLASDALPPPATNACRLVFISDTHGKHRLLSLPRGDILCHTGDVLSRNACIGPNNGKVHKRAIAGLHDFNRWLASTPHRHRVVVAGNHDAVLEQLGAVGAQQILSNAHYLQDSGVQLEDLRFWGSPWSYLGTSGNRAFQAASPTLPDNKLVVDVLLSHCHHDALAMEVKPLVYASGHAHEWHGIGRGASGIEVNSSICDGLYRAIHLPIVVDIVPPPKSVDRS</sequence>
<dbReference type="PANTHER" id="PTHR12905:SF0">
    <property type="entry name" value="CALCINEURIN-LIKE PHOSPHOESTERASE DOMAIN-CONTAINING PROTEIN"/>
    <property type="match status" value="1"/>
</dbReference>
<gene>
    <name evidence="2" type="ORF">AB1Y20_017634</name>
</gene>
<dbReference type="InterPro" id="IPR051693">
    <property type="entry name" value="UPF0046_metallophosphoest"/>
</dbReference>
<proteinExistence type="predicted"/>
<dbReference type="GO" id="GO:0016787">
    <property type="term" value="F:hydrolase activity"/>
    <property type="evidence" value="ECO:0007669"/>
    <property type="project" value="InterPro"/>
</dbReference>
<evidence type="ECO:0000259" key="1">
    <source>
        <dbReference type="Pfam" id="PF00149"/>
    </source>
</evidence>
<evidence type="ECO:0000313" key="2">
    <source>
        <dbReference type="EMBL" id="KAL1522656.1"/>
    </source>
</evidence>
<dbReference type="SUPFAM" id="SSF56300">
    <property type="entry name" value="Metallo-dependent phosphatases"/>
    <property type="match status" value="1"/>
</dbReference>
<evidence type="ECO:0000313" key="3">
    <source>
        <dbReference type="Proteomes" id="UP001515480"/>
    </source>
</evidence>
<organism evidence="2 3">
    <name type="scientific">Prymnesium parvum</name>
    <name type="common">Toxic golden alga</name>
    <dbReference type="NCBI Taxonomy" id="97485"/>
    <lineage>
        <taxon>Eukaryota</taxon>
        <taxon>Haptista</taxon>
        <taxon>Haptophyta</taxon>
        <taxon>Prymnesiophyceae</taxon>
        <taxon>Prymnesiales</taxon>
        <taxon>Prymnesiaceae</taxon>
        <taxon>Prymnesium</taxon>
    </lineage>
</organism>
<dbReference type="PANTHER" id="PTHR12905">
    <property type="entry name" value="METALLOPHOSPHOESTERASE"/>
    <property type="match status" value="1"/>
</dbReference>
<reference evidence="2 3" key="1">
    <citation type="journal article" date="2024" name="Science">
        <title>Giant polyketide synthase enzymes in the biosynthesis of giant marine polyether toxins.</title>
        <authorList>
            <person name="Fallon T.R."/>
            <person name="Shende V.V."/>
            <person name="Wierzbicki I.H."/>
            <person name="Pendleton A.L."/>
            <person name="Watervoot N.F."/>
            <person name="Auber R.P."/>
            <person name="Gonzalez D.J."/>
            <person name="Wisecaver J.H."/>
            <person name="Moore B.S."/>
        </authorList>
    </citation>
    <scope>NUCLEOTIDE SEQUENCE [LARGE SCALE GENOMIC DNA]</scope>
    <source>
        <strain evidence="2 3">12B1</strain>
    </source>
</reference>
<dbReference type="InterPro" id="IPR029052">
    <property type="entry name" value="Metallo-depent_PP-like"/>
</dbReference>
<comment type="caution">
    <text evidence="2">The sequence shown here is derived from an EMBL/GenBank/DDBJ whole genome shotgun (WGS) entry which is preliminary data.</text>
</comment>
<dbReference type="Pfam" id="PF00149">
    <property type="entry name" value="Metallophos"/>
    <property type="match status" value="1"/>
</dbReference>